<organism evidence="2 3">
    <name type="scientific">Brassica campestris</name>
    <name type="common">Field mustard</name>
    <dbReference type="NCBI Taxonomy" id="3711"/>
    <lineage>
        <taxon>Eukaryota</taxon>
        <taxon>Viridiplantae</taxon>
        <taxon>Streptophyta</taxon>
        <taxon>Embryophyta</taxon>
        <taxon>Tracheophyta</taxon>
        <taxon>Spermatophyta</taxon>
        <taxon>Magnoliopsida</taxon>
        <taxon>eudicotyledons</taxon>
        <taxon>Gunneridae</taxon>
        <taxon>Pentapetalae</taxon>
        <taxon>rosids</taxon>
        <taxon>malvids</taxon>
        <taxon>Brassicales</taxon>
        <taxon>Brassicaceae</taxon>
        <taxon>Brassiceae</taxon>
        <taxon>Brassica</taxon>
    </lineage>
</organism>
<reference evidence="1" key="3">
    <citation type="submission" date="2018-11" db="EMBL/GenBank/DDBJ databases">
        <authorList>
            <consortium name="Genoscope - CEA"/>
            <person name="William W."/>
        </authorList>
    </citation>
    <scope>NUCLEOTIDE SEQUENCE</scope>
</reference>
<dbReference type="HOGENOM" id="CLU_3127072_0_0_1"/>
<name>M4DC65_BRACM</name>
<reference evidence="3" key="1">
    <citation type="journal article" date="2011" name="Nat. Genet.">
        <title>The genome of the mesopolyploid crop species Brassica rapa.</title>
        <authorList>
            <consortium name="Brassica rapa Genome Sequencing Project Consortium"/>
            <person name="Wang X."/>
            <person name="Wang H."/>
            <person name="Wang J."/>
            <person name="Sun R."/>
            <person name="Wu J."/>
            <person name="Liu S."/>
            <person name="Bai Y."/>
            <person name="Mun J.H."/>
            <person name="Bancroft I."/>
            <person name="Cheng F."/>
            <person name="Huang S."/>
            <person name="Li X."/>
            <person name="Hua W."/>
            <person name="Wang J."/>
            <person name="Wang X."/>
            <person name="Freeling M."/>
            <person name="Pires J.C."/>
            <person name="Paterson A.H."/>
            <person name="Chalhoub B."/>
            <person name="Wang B."/>
            <person name="Hayward A."/>
            <person name="Sharpe A.G."/>
            <person name="Park B.S."/>
            <person name="Weisshaar B."/>
            <person name="Liu B."/>
            <person name="Li B."/>
            <person name="Liu B."/>
            <person name="Tong C."/>
            <person name="Song C."/>
            <person name="Duran C."/>
            <person name="Peng C."/>
            <person name="Geng C."/>
            <person name="Koh C."/>
            <person name="Lin C."/>
            <person name="Edwards D."/>
            <person name="Mu D."/>
            <person name="Shen D."/>
            <person name="Soumpourou E."/>
            <person name="Li F."/>
            <person name="Fraser F."/>
            <person name="Conant G."/>
            <person name="Lassalle G."/>
            <person name="King G.J."/>
            <person name="Bonnema G."/>
            <person name="Tang H."/>
            <person name="Wang H."/>
            <person name="Belcram H."/>
            <person name="Zhou H."/>
            <person name="Hirakawa H."/>
            <person name="Abe H."/>
            <person name="Guo H."/>
            <person name="Wang H."/>
            <person name="Jin H."/>
            <person name="Parkin I.A."/>
            <person name="Batley J."/>
            <person name="Kim J.S."/>
            <person name="Just J."/>
            <person name="Li J."/>
            <person name="Xu J."/>
            <person name="Deng J."/>
            <person name="Kim J.A."/>
            <person name="Li J."/>
            <person name="Yu J."/>
            <person name="Meng J."/>
            <person name="Wang J."/>
            <person name="Min J."/>
            <person name="Poulain J."/>
            <person name="Wang J."/>
            <person name="Hatakeyama K."/>
            <person name="Wu K."/>
            <person name="Wang L."/>
            <person name="Fang L."/>
            <person name="Trick M."/>
            <person name="Links M.G."/>
            <person name="Zhao M."/>
            <person name="Jin M."/>
            <person name="Ramchiary N."/>
            <person name="Drou N."/>
            <person name="Berkman P.J."/>
            <person name="Cai Q."/>
            <person name="Huang Q."/>
            <person name="Li R."/>
            <person name="Tabata S."/>
            <person name="Cheng S."/>
            <person name="Zhang S."/>
            <person name="Zhang S."/>
            <person name="Huang S."/>
            <person name="Sato S."/>
            <person name="Sun S."/>
            <person name="Kwon S.J."/>
            <person name="Choi S.R."/>
            <person name="Lee T.H."/>
            <person name="Fan W."/>
            <person name="Zhao X."/>
            <person name="Tan X."/>
            <person name="Xu X."/>
            <person name="Wang Y."/>
            <person name="Qiu Y."/>
            <person name="Yin Y."/>
            <person name="Li Y."/>
            <person name="Du Y."/>
            <person name="Liao Y."/>
            <person name="Lim Y."/>
            <person name="Narusaka Y."/>
            <person name="Wang Y."/>
            <person name="Wang Z."/>
            <person name="Li Z."/>
            <person name="Wang Z."/>
            <person name="Xiong Z."/>
            <person name="Zhang Z."/>
        </authorList>
    </citation>
    <scope>NUCLEOTIDE SEQUENCE [LARGE SCALE GENOMIC DNA]</scope>
    <source>
        <strain evidence="3">cv. Chiifu-401-42</strain>
    </source>
</reference>
<dbReference type="Proteomes" id="UP000011750">
    <property type="component" value="Chromosome A08"/>
</dbReference>
<reference evidence="3" key="2">
    <citation type="journal article" date="2018" name="Hortic Res">
        <title>Improved Brassica rapa reference genome by single-molecule sequencing and chromosome conformation capture technologies.</title>
        <authorList>
            <person name="Zhang L."/>
            <person name="Cai X."/>
            <person name="Wu J."/>
            <person name="Liu M."/>
            <person name="Grob S."/>
            <person name="Cheng F."/>
            <person name="Liang J."/>
            <person name="Cai C."/>
            <person name="Liu Z."/>
            <person name="Liu B."/>
            <person name="Wang F."/>
            <person name="Li S."/>
            <person name="Liu F."/>
            <person name="Li X."/>
            <person name="Cheng L."/>
            <person name="Yang W."/>
            <person name="Li M.H."/>
            <person name="Grossniklaus U."/>
            <person name="Zheng H."/>
            <person name="Wang X."/>
        </authorList>
    </citation>
    <scope>NUCLEOTIDE SEQUENCE [LARGE SCALE GENOMIC DNA]</scope>
    <source>
        <strain evidence="3">cv. Chiifu-401-42</strain>
    </source>
</reference>
<dbReference type="OMA" id="DIGHGYA"/>
<dbReference type="EnsemblPlants" id="Bra014078.1">
    <property type="protein sequence ID" value="Bra014078.1-P"/>
    <property type="gene ID" value="Bra014078"/>
</dbReference>
<accession>M4DC65</accession>
<dbReference type="InParanoid" id="M4DC65"/>
<gene>
    <name evidence="1" type="ORF">BRAA08T32572Z</name>
</gene>
<dbReference type="Gramene" id="Bra014078.1">
    <property type="protein sequence ID" value="Bra014078.1-P"/>
    <property type="gene ID" value="Bra014078"/>
</dbReference>
<reference evidence="2" key="4">
    <citation type="submission" date="2023-03" db="UniProtKB">
        <authorList>
            <consortium name="EnsemblPlants"/>
        </authorList>
    </citation>
    <scope>IDENTIFICATION</scope>
    <source>
        <strain evidence="2">cv. Chiifu-401-42</strain>
    </source>
</reference>
<keyword evidence="3" id="KW-1185">Reference proteome</keyword>
<proteinExistence type="predicted"/>
<accession>A0A3P6BWT9</accession>
<dbReference type="EMBL" id="LR031575">
    <property type="protein sequence ID" value="VDD03095.1"/>
    <property type="molecule type" value="Genomic_DNA"/>
</dbReference>
<evidence type="ECO:0000313" key="3">
    <source>
        <dbReference type="Proteomes" id="UP000011750"/>
    </source>
</evidence>
<evidence type="ECO:0000313" key="1">
    <source>
        <dbReference type="EMBL" id="VDD03095.1"/>
    </source>
</evidence>
<evidence type="ECO:0000313" key="2">
    <source>
        <dbReference type="EnsemblPlants" id="Bra014078.1-P"/>
    </source>
</evidence>
<protein>
    <submittedName>
        <fullName evidence="1 2">Uncharacterized protein</fullName>
    </submittedName>
</protein>
<dbReference type="AlphaFoldDB" id="M4DC65"/>
<dbReference type="STRING" id="51351.M4DC65"/>
<sequence length="54" mass="5840">MYAANLVIMNFDRSSAVCVEDMGDSSIGAFIENGGDDDDIGHGYACMIHLTHQM</sequence>